<evidence type="ECO:0000313" key="2">
    <source>
        <dbReference type="EMBL" id="SKB29035.1"/>
    </source>
</evidence>
<accession>A0A1T5A2F1</accession>
<keyword evidence="1" id="KW-0472">Membrane</keyword>
<keyword evidence="1" id="KW-1133">Transmembrane helix</keyword>
<dbReference type="Proteomes" id="UP000191055">
    <property type="component" value="Unassembled WGS sequence"/>
</dbReference>
<proteinExistence type="predicted"/>
<organism evidence="2 3">
    <name type="scientific">Alkalitalea saponilacus</name>
    <dbReference type="NCBI Taxonomy" id="889453"/>
    <lineage>
        <taxon>Bacteria</taxon>
        <taxon>Pseudomonadati</taxon>
        <taxon>Bacteroidota</taxon>
        <taxon>Bacteroidia</taxon>
        <taxon>Marinilabiliales</taxon>
        <taxon>Marinilabiliaceae</taxon>
        <taxon>Alkalitalea</taxon>
    </lineage>
</organism>
<gene>
    <name evidence="2" type="ORF">SAMN03080601_00038</name>
</gene>
<keyword evidence="1" id="KW-0812">Transmembrane</keyword>
<name>A0A1T5A2F1_9BACT</name>
<dbReference type="OrthoDB" id="1123283at2"/>
<dbReference type="STRING" id="889453.SAMN03080601_00038"/>
<dbReference type="KEGG" id="asx:CDL62_06995"/>
<keyword evidence="3" id="KW-1185">Reference proteome</keyword>
<dbReference type="EMBL" id="FUYV01000001">
    <property type="protein sequence ID" value="SKB29035.1"/>
    <property type="molecule type" value="Genomic_DNA"/>
</dbReference>
<feature type="transmembrane region" description="Helical" evidence="1">
    <location>
        <begin position="83"/>
        <end position="102"/>
    </location>
</feature>
<dbReference type="AlphaFoldDB" id="A0A1T5A2F1"/>
<reference evidence="2 3" key="1">
    <citation type="submission" date="2017-02" db="EMBL/GenBank/DDBJ databases">
        <authorList>
            <person name="Peterson S.W."/>
        </authorList>
    </citation>
    <scope>NUCLEOTIDE SEQUENCE [LARGE SCALE GENOMIC DNA]</scope>
    <source>
        <strain evidence="2 3">DSM 24412</strain>
    </source>
</reference>
<dbReference type="RefSeq" id="WP_079555839.1">
    <property type="nucleotide sequence ID" value="NZ_CP021904.1"/>
</dbReference>
<sequence>MRFSFIKIPQHRKFHLDPIYYDEAKEERRERERRIRVEMGLNPTEDGETDSSFEDRIKGKMRRRIKNTFEVSRSVRRKSNIRLVVILIALMALFYYLLHAGYDWYSQFM</sequence>
<protein>
    <submittedName>
        <fullName evidence="2">Uncharacterized protein</fullName>
    </submittedName>
</protein>
<evidence type="ECO:0000313" key="3">
    <source>
        <dbReference type="Proteomes" id="UP000191055"/>
    </source>
</evidence>
<evidence type="ECO:0000256" key="1">
    <source>
        <dbReference type="SAM" id="Phobius"/>
    </source>
</evidence>